<dbReference type="GO" id="GO:0003676">
    <property type="term" value="F:nucleic acid binding"/>
    <property type="evidence" value="ECO:0007669"/>
    <property type="project" value="InterPro"/>
</dbReference>
<comment type="caution">
    <text evidence="2">The sequence shown here is derived from an EMBL/GenBank/DDBJ whole genome shotgun (WGS) entry which is preliminary data.</text>
</comment>
<dbReference type="GO" id="GO:0032259">
    <property type="term" value="P:methylation"/>
    <property type="evidence" value="ECO:0007669"/>
    <property type="project" value="UniProtKB-KW"/>
</dbReference>
<reference evidence="2" key="1">
    <citation type="journal article" date="2021" name="PeerJ">
        <title>Extensive microbial diversity within the chicken gut microbiome revealed by metagenomics and culture.</title>
        <authorList>
            <person name="Gilroy R."/>
            <person name="Ravi A."/>
            <person name="Getino M."/>
            <person name="Pursley I."/>
            <person name="Horton D.L."/>
            <person name="Alikhan N.F."/>
            <person name="Baker D."/>
            <person name="Gharbi K."/>
            <person name="Hall N."/>
            <person name="Watson M."/>
            <person name="Adriaenssens E.M."/>
            <person name="Foster-Nyarko E."/>
            <person name="Jarju S."/>
            <person name="Secka A."/>
            <person name="Antonio M."/>
            <person name="Oren A."/>
            <person name="Chaudhuri R.R."/>
            <person name="La Ragione R."/>
            <person name="Hildebrand F."/>
            <person name="Pallen M.J."/>
        </authorList>
    </citation>
    <scope>NUCLEOTIDE SEQUENCE</scope>
    <source>
        <strain evidence="2">4100</strain>
    </source>
</reference>
<keyword evidence="2" id="KW-0808">Transferase</keyword>
<dbReference type="GO" id="GO:0009007">
    <property type="term" value="F:site-specific DNA-methyltransferase (adenine-specific) activity"/>
    <property type="evidence" value="ECO:0007669"/>
    <property type="project" value="UniProtKB-EC"/>
</dbReference>
<dbReference type="Proteomes" id="UP000711407">
    <property type="component" value="Unassembled WGS sequence"/>
</dbReference>
<dbReference type="EMBL" id="DYXT01000030">
    <property type="protein sequence ID" value="HJE39341.1"/>
    <property type="molecule type" value="Genomic_DNA"/>
</dbReference>
<name>A0A921JIE1_9BACT</name>
<dbReference type="PROSITE" id="PS00092">
    <property type="entry name" value="N6_MTASE"/>
    <property type="match status" value="1"/>
</dbReference>
<dbReference type="InterPro" id="IPR029063">
    <property type="entry name" value="SAM-dependent_MTases_sf"/>
</dbReference>
<evidence type="ECO:0000313" key="2">
    <source>
        <dbReference type="EMBL" id="HJE39341.1"/>
    </source>
</evidence>
<feature type="domain" description="Type II methyltransferase M.TaqI-like" evidence="1">
    <location>
        <begin position="212"/>
        <end position="349"/>
    </location>
</feature>
<gene>
    <name evidence="2" type="ORF">K8V47_06255</name>
</gene>
<dbReference type="Gene3D" id="3.40.50.150">
    <property type="entry name" value="Vaccinia Virus protein VP39"/>
    <property type="match status" value="1"/>
</dbReference>
<dbReference type="InterPro" id="IPR002052">
    <property type="entry name" value="DNA_methylase_N6_adenine_CS"/>
</dbReference>
<proteinExistence type="predicted"/>
<organism evidence="2 3">
    <name type="scientific">Candidatus Amulumruptor caecigallinarius</name>
    <dbReference type="NCBI Taxonomy" id="2109911"/>
    <lineage>
        <taxon>Bacteria</taxon>
        <taxon>Pseudomonadati</taxon>
        <taxon>Bacteroidota</taxon>
        <taxon>Bacteroidia</taxon>
        <taxon>Bacteroidales</taxon>
        <taxon>Muribaculaceae</taxon>
        <taxon>Candidatus Amulumruptor</taxon>
    </lineage>
</organism>
<keyword evidence="2" id="KW-0489">Methyltransferase</keyword>
<dbReference type="AlphaFoldDB" id="A0A921JIE1"/>
<dbReference type="GO" id="GO:0006304">
    <property type="term" value="P:DNA modification"/>
    <property type="evidence" value="ECO:0007669"/>
    <property type="project" value="InterPro"/>
</dbReference>
<dbReference type="Pfam" id="PF07669">
    <property type="entry name" value="Eco57I"/>
    <property type="match status" value="1"/>
</dbReference>
<sequence>MPLLIYGAEIDDEKEEITIDNFENLIDTASWDEFMPTCEYDEIGTDGKKRKIKRPLSKAEFRRFKKYYDPDIFIAAAKRIRQMVRNADEMPVEQRISRIADIFSTFRNPDKETVLTPWRVVNMHMSDTLGGYTFLNDDFTETIEEPRFVDRGNVTAEVFNPQTHLLEINSKTGLYPLLLTYNAYRTRLRNEWTSPKTIEEHQTIWDAAVRDNVFVICKTRMAKSITRRTLLGFRPGKANMWAPDDLINKIKNQPKLFIEKVYDLVGKNVKINAIVGNPPYQEEGENTRKAPIYHLFYDIAFKLSSKVTLITPARYLFRAGQTPKDWMEQILSNPHFKVVRFHQKSAEIFDNVDIK</sequence>
<dbReference type="InterPro" id="IPR011639">
    <property type="entry name" value="MethylTrfase_TaqI-like_dom"/>
</dbReference>
<evidence type="ECO:0000259" key="1">
    <source>
        <dbReference type="Pfam" id="PF07669"/>
    </source>
</evidence>
<reference evidence="2" key="2">
    <citation type="submission" date="2021-09" db="EMBL/GenBank/DDBJ databases">
        <authorList>
            <person name="Gilroy R."/>
        </authorList>
    </citation>
    <scope>NUCLEOTIDE SEQUENCE</scope>
    <source>
        <strain evidence="2">4100</strain>
    </source>
</reference>
<accession>A0A921JIE1</accession>
<evidence type="ECO:0000313" key="3">
    <source>
        <dbReference type="Proteomes" id="UP000711407"/>
    </source>
</evidence>
<protein>
    <submittedName>
        <fullName evidence="2">Eco57I restriction-modification methylase domain-containing protein</fullName>
    </submittedName>
</protein>
<feature type="non-terminal residue" evidence="2">
    <location>
        <position position="355"/>
    </location>
</feature>